<organism evidence="12 13">
    <name type="scientific">Neiella marina</name>
    <dbReference type="NCBI Taxonomy" id="508461"/>
    <lineage>
        <taxon>Bacteria</taxon>
        <taxon>Pseudomonadati</taxon>
        <taxon>Pseudomonadota</taxon>
        <taxon>Gammaproteobacteria</taxon>
        <taxon>Alteromonadales</taxon>
        <taxon>Echinimonadaceae</taxon>
        <taxon>Neiella</taxon>
    </lineage>
</organism>
<dbReference type="PANTHER" id="PTHR37323">
    <property type="entry name" value="GCN5-RELATED N-ACETYLTRANSFERASE"/>
    <property type="match status" value="1"/>
</dbReference>
<dbReference type="InterPro" id="IPR016181">
    <property type="entry name" value="Acyl_CoA_acyltransferase"/>
</dbReference>
<evidence type="ECO:0000256" key="2">
    <source>
        <dbReference type="ARBA" id="ARBA00022516"/>
    </source>
</evidence>
<dbReference type="PANTHER" id="PTHR37323:SF1">
    <property type="entry name" value="L-ORNITHINE N(ALPHA)-ACYLTRANSFERASE"/>
    <property type="match status" value="1"/>
</dbReference>
<comment type="function">
    <text evidence="9">Catalyzes the first step in the biosynthesis of ornithine lipids, which are phosphorus-free membrane lipids. Catalyzes the 3-hydroxyacyl-acyl carrier protein-dependent acylation of ornithine to form lyso-ornithine lipid (LOL).</text>
</comment>
<dbReference type="SUPFAM" id="SSF69593">
    <property type="entry name" value="Glycerol-3-phosphate (1)-acyltransferase"/>
    <property type="match status" value="1"/>
</dbReference>
<sequence length="577" mass="65740">MFTVDQVIRDNYPALEQKPWLAKPLKGLLRRLLHERDINDFAEKYPHLNGLDFVEKVLDYFSFSYSISDRDKARIPATGRVVIIANHPIGSLDGLALLKLVAEIRGDVKAVVNELLMNVKPLTPMLLPVNNMTGNTAKECLKNIENHLQGDGALIIFPAGEVSRLQPTGVKDTRWRSGFLKMATQTQAPIVPMFVSGRNSALFYSASMIYKPLSTVLLVKEMFRQRDKNLTVKVGEPIPYESYSSLNMPNRERVKLFKRHLYRIAKGRKGLFKTFSAIAHPESRAELKQAIEQCERLGETGDGKQIYLYRFTESSPIMREIGRLREVSFRAVGEGTGERRDMDSYDAHYLHLVLWDREDLEIVGAYRLADTQRVIDEKGLPGLYTSSLFDFDKQMDKYLPQGVELGRSFVQPRYWGKRSLDYLWYGIGAFLVKYPGYRYLFGPVSISNSFPKPARDLLVFFYKLYFSSKEPIAHSRQPYGIADDTMQTLKATFSGTDYKEDFTQLKHLLANMGVSVPTLYKQYTEVAEQDGVQFLDFGIDPDFADCVDGLVLVDIEKLKAKKRARYMGATENPQSAA</sequence>
<dbReference type="SMART" id="SM00563">
    <property type="entry name" value="PlsC"/>
    <property type="match status" value="1"/>
</dbReference>
<evidence type="ECO:0000256" key="9">
    <source>
        <dbReference type="ARBA" id="ARBA00045724"/>
    </source>
</evidence>
<keyword evidence="4" id="KW-0443">Lipid metabolism</keyword>
<dbReference type="Pfam" id="PF19576">
    <property type="entry name" value="Acyltransf_2"/>
    <property type="match status" value="1"/>
</dbReference>
<proteinExistence type="inferred from homology"/>
<evidence type="ECO:0000256" key="3">
    <source>
        <dbReference type="ARBA" id="ARBA00022679"/>
    </source>
</evidence>
<comment type="caution">
    <text evidence="12">The sequence shown here is derived from an EMBL/GenBank/DDBJ whole genome shotgun (WGS) entry which is preliminary data.</text>
</comment>
<protein>
    <recommendedName>
        <fullName evidence="8">L-ornithine N(alpha)-acyltransferase</fullName>
        <ecNumber evidence="7">2.3.2.30</ecNumber>
    </recommendedName>
</protein>
<dbReference type="OrthoDB" id="1113830at2"/>
<dbReference type="Proteomes" id="UP000619743">
    <property type="component" value="Unassembled WGS sequence"/>
</dbReference>
<dbReference type="RefSeq" id="WP_087504948.1">
    <property type="nucleotide sequence ID" value="NZ_BMDX01000004.1"/>
</dbReference>
<keyword evidence="5 12" id="KW-0012">Acyltransferase</keyword>
<dbReference type="InterPro" id="IPR052351">
    <property type="entry name" value="Ornithine_N-alpha-AT"/>
</dbReference>
<keyword evidence="3" id="KW-0808">Transferase</keyword>
<comment type="catalytic activity">
    <reaction evidence="10">
        <text>a (3R)-hydroxyacyl-[ACP] + L-ornithine = a lyso-ornithine lipid + holo-[ACP] + H(+)</text>
        <dbReference type="Rhea" id="RHEA:20633"/>
        <dbReference type="Rhea" id="RHEA-COMP:9685"/>
        <dbReference type="Rhea" id="RHEA-COMP:9945"/>
        <dbReference type="ChEBI" id="CHEBI:15378"/>
        <dbReference type="ChEBI" id="CHEBI:46911"/>
        <dbReference type="ChEBI" id="CHEBI:64479"/>
        <dbReference type="ChEBI" id="CHEBI:78827"/>
        <dbReference type="ChEBI" id="CHEBI:138482"/>
        <dbReference type="EC" id="2.3.2.30"/>
    </reaction>
    <physiologicalReaction direction="left-to-right" evidence="10">
        <dbReference type="Rhea" id="RHEA:20634"/>
    </physiologicalReaction>
</comment>
<dbReference type="AlphaFoldDB" id="A0A8J2U3L6"/>
<dbReference type="InterPro" id="IPR045746">
    <property type="entry name" value="ACT14924-like_Acyltransf_dom"/>
</dbReference>
<comment type="similarity">
    <text evidence="6">Belongs to the acetyltransferase family. OlsB subfamily.</text>
</comment>
<evidence type="ECO:0000256" key="1">
    <source>
        <dbReference type="ARBA" id="ARBA00005189"/>
    </source>
</evidence>
<dbReference type="Pfam" id="PF13444">
    <property type="entry name" value="Acetyltransf_5"/>
    <property type="match status" value="1"/>
</dbReference>
<dbReference type="GO" id="GO:0006629">
    <property type="term" value="P:lipid metabolic process"/>
    <property type="evidence" value="ECO:0007669"/>
    <property type="project" value="UniProtKB-KW"/>
</dbReference>
<dbReference type="EMBL" id="BMDX01000004">
    <property type="protein sequence ID" value="GGA71094.1"/>
    <property type="molecule type" value="Genomic_DNA"/>
</dbReference>
<dbReference type="CDD" id="cd07986">
    <property type="entry name" value="LPLAT_ACT14924-like"/>
    <property type="match status" value="1"/>
</dbReference>
<keyword evidence="2" id="KW-0444">Lipid biosynthesis</keyword>
<comment type="pathway">
    <text evidence="1">Lipid metabolism.</text>
</comment>
<dbReference type="InterPro" id="IPR002123">
    <property type="entry name" value="Plipid/glycerol_acylTrfase"/>
</dbReference>
<evidence type="ECO:0000256" key="5">
    <source>
        <dbReference type="ARBA" id="ARBA00023315"/>
    </source>
</evidence>
<evidence type="ECO:0000313" key="12">
    <source>
        <dbReference type="EMBL" id="GGA71094.1"/>
    </source>
</evidence>
<evidence type="ECO:0000256" key="6">
    <source>
        <dbReference type="ARBA" id="ARBA00038095"/>
    </source>
</evidence>
<evidence type="ECO:0000313" key="13">
    <source>
        <dbReference type="Proteomes" id="UP000619743"/>
    </source>
</evidence>
<evidence type="ECO:0000256" key="7">
    <source>
        <dbReference type="ARBA" id="ARBA00039058"/>
    </source>
</evidence>
<dbReference type="Gene3D" id="3.40.630.30">
    <property type="match status" value="1"/>
</dbReference>
<dbReference type="EC" id="2.3.2.30" evidence="7"/>
<keyword evidence="13" id="KW-1185">Reference proteome</keyword>
<feature type="domain" description="Phospholipid/glycerol acyltransferase" evidence="11">
    <location>
        <begin position="81"/>
        <end position="198"/>
    </location>
</feature>
<reference evidence="13" key="1">
    <citation type="journal article" date="2019" name="Int. J. Syst. Evol. Microbiol.">
        <title>The Global Catalogue of Microorganisms (GCM) 10K type strain sequencing project: providing services to taxonomists for standard genome sequencing and annotation.</title>
        <authorList>
            <consortium name="The Broad Institute Genomics Platform"/>
            <consortium name="The Broad Institute Genome Sequencing Center for Infectious Disease"/>
            <person name="Wu L."/>
            <person name="Ma J."/>
        </authorList>
    </citation>
    <scope>NUCLEOTIDE SEQUENCE [LARGE SCALE GENOMIC DNA]</scope>
    <source>
        <strain evidence="13">CGMCC 1.10130</strain>
    </source>
</reference>
<accession>A0A8J2U3L6</accession>
<evidence type="ECO:0000256" key="4">
    <source>
        <dbReference type="ARBA" id="ARBA00023098"/>
    </source>
</evidence>
<evidence type="ECO:0000256" key="10">
    <source>
        <dbReference type="ARBA" id="ARBA00047785"/>
    </source>
</evidence>
<name>A0A8J2U3L6_9GAMM</name>
<dbReference type="SUPFAM" id="SSF55729">
    <property type="entry name" value="Acyl-CoA N-acyltransferases (Nat)"/>
    <property type="match status" value="1"/>
</dbReference>
<gene>
    <name evidence="12" type="ORF">GCM10011369_11050</name>
</gene>
<evidence type="ECO:0000256" key="8">
    <source>
        <dbReference type="ARBA" id="ARBA00039866"/>
    </source>
</evidence>
<evidence type="ECO:0000259" key="11">
    <source>
        <dbReference type="SMART" id="SM00563"/>
    </source>
</evidence>
<dbReference type="GO" id="GO:0043810">
    <property type="term" value="F:ornithine-acyl [acyl carrier protein] N-acyltransferase activity"/>
    <property type="evidence" value="ECO:0007669"/>
    <property type="project" value="UniProtKB-EC"/>
</dbReference>